<dbReference type="CDD" id="cd06257">
    <property type="entry name" value="DnaJ"/>
    <property type="match status" value="1"/>
</dbReference>
<dbReference type="Pfam" id="PF00226">
    <property type="entry name" value="DnaJ"/>
    <property type="match status" value="1"/>
</dbReference>
<reference evidence="4" key="1">
    <citation type="submission" date="2017-02" db="EMBL/GenBank/DDBJ databases">
        <authorList>
            <person name="Daims H."/>
        </authorList>
    </citation>
    <scope>NUCLEOTIDE SEQUENCE [LARGE SCALE GENOMIC DNA]</scope>
</reference>
<evidence type="ECO:0000313" key="4">
    <source>
        <dbReference type="Proteomes" id="UP000195667"/>
    </source>
</evidence>
<dbReference type="SMART" id="SM00271">
    <property type="entry name" value="DnaJ"/>
    <property type="match status" value="1"/>
</dbReference>
<gene>
    <name evidence="3" type="ORF">CRENPOLYSF1_510012</name>
</gene>
<evidence type="ECO:0000313" key="3">
    <source>
        <dbReference type="EMBL" id="SJM94255.1"/>
    </source>
</evidence>
<dbReference type="PRINTS" id="PR00625">
    <property type="entry name" value="JDOMAIN"/>
</dbReference>
<proteinExistence type="predicted"/>
<name>A0A1R4HDD1_9GAMM</name>
<dbReference type="AlphaFoldDB" id="A0A1R4HDD1"/>
<dbReference type="OrthoDB" id="5771095at2"/>
<dbReference type="Proteomes" id="UP000195667">
    <property type="component" value="Unassembled WGS sequence"/>
</dbReference>
<dbReference type="InterPro" id="IPR001623">
    <property type="entry name" value="DnaJ_domain"/>
</dbReference>
<evidence type="ECO:0000259" key="2">
    <source>
        <dbReference type="PROSITE" id="PS50076"/>
    </source>
</evidence>
<dbReference type="InterPro" id="IPR036869">
    <property type="entry name" value="J_dom_sf"/>
</dbReference>
<organism evidence="3 4">
    <name type="scientific">Crenothrix polyspora</name>
    <dbReference type="NCBI Taxonomy" id="360316"/>
    <lineage>
        <taxon>Bacteria</taxon>
        <taxon>Pseudomonadati</taxon>
        <taxon>Pseudomonadota</taxon>
        <taxon>Gammaproteobacteria</taxon>
        <taxon>Methylococcales</taxon>
        <taxon>Crenotrichaceae</taxon>
        <taxon>Crenothrix</taxon>
    </lineage>
</organism>
<keyword evidence="4" id="KW-1185">Reference proteome</keyword>
<dbReference type="RefSeq" id="WP_087144224.1">
    <property type="nucleotide sequence ID" value="NZ_FUKI01000128.1"/>
</dbReference>
<protein>
    <recommendedName>
        <fullName evidence="2">J domain-containing protein</fullName>
    </recommendedName>
</protein>
<dbReference type="Gene3D" id="1.10.287.110">
    <property type="entry name" value="DnaJ domain"/>
    <property type="match status" value="1"/>
</dbReference>
<feature type="domain" description="J" evidence="2">
    <location>
        <begin position="3"/>
        <end position="62"/>
    </location>
</feature>
<evidence type="ECO:0000256" key="1">
    <source>
        <dbReference type="ARBA" id="ARBA00023186"/>
    </source>
</evidence>
<dbReference type="PROSITE" id="PS50076">
    <property type="entry name" value="DNAJ_2"/>
    <property type="match status" value="1"/>
</dbReference>
<keyword evidence="1" id="KW-0143">Chaperone</keyword>
<dbReference type="EMBL" id="FUKI01000128">
    <property type="protein sequence ID" value="SJM94255.1"/>
    <property type="molecule type" value="Genomic_DNA"/>
</dbReference>
<dbReference type="SUPFAM" id="SSF46565">
    <property type="entry name" value="Chaperone J-domain"/>
    <property type="match status" value="1"/>
</dbReference>
<sequence>MKTPYETLNVTEHASDIEIKHAYLQKVKQYPPDHNPALFQQIHDAYQAIKDQKNRINHALFDYPEADFNALLNQALVSPAPLNLSADCFDKLLQASVNEKIFQLNTPQNPAKP</sequence>
<accession>A0A1R4HDD1</accession>